<dbReference type="Gene3D" id="2.30.29.30">
    <property type="entry name" value="Pleckstrin-homology domain (PH domain)/Phosphotyrosine-binding domain (PTB)"/>
    <property type="match status" value="2"/>
</dbReference>
<dbReference type="EMBL" id="SCKG01000019">
    <property type="protein sequence ID" value="TDG99878.1"/>
    <property type="molecule type" value="Genomic_DNA"/>
</dbReference>
<dbReference type="GO" id="GO:0007169">
    <property type="term" value="P:cell surface receptor protein tyrosine kinase signaling pathway"/>
    <property type="evidence" value="ECO:0007669"/>
    <property type="project" value="TreeGrafter"/>
</dbReference>
<feature type="compositionally biased region" description="Polar residues" evidence="3">
    <location>
        <begin position="673"/>
        <end position="684"/>
    </location>
</feature>
<feature type="compositionally biased region" description="Pro residues" evidence="3">
    <location>
        <begin position="602"/>
        <end position="615"/>
    </location>
</feature>
<dbReference type="CDD" id="cd14676">
    <property type="entry name" value="PH_DOK1_2_3"/>
    <property type="match status" value="1"/>
</dbReference>
<evidence type="ECO:0000259" key="4">
    <source>
        <dbReference type="PROSITE" id="PS50003"/>
    </source>
</evidence>
<dbReference type="PANTHER" id="PTHR21258:SF46">
    <property type="entry name" value="DOCKING PROTEIN 1"/>
    <property type="match status" value="1"/>
</dbReference>
<dbReference type="Proteomes" id="UP000295070">
    <property type="component" value="Chromosome 19"/>
</dbReference>
<dbReference type="PROSITE" id="PS50003">
    <property type="entry name" value="PH_DOMAIN"/>
    <property type="match status" value="1"/>
</dbReference>
<dbReference type="PROSITE" id="PS51064">
    <property type="entry name" value="IRS_PTB"/>
    <property type="match status" value="1"/>
</dbReference>
<accession>A0A484C7F5</accession>
<feature type="compositionally biased region" description="Gly residues" evidence="3">
    <location>
        <begin position="651"/>
        <end position="663"/>
    </location>
</feature>
<dbReference type="GO" id="GO:0007265">
    <property type="term" value="P:Ras protein signal transduction"/>
    <property type="evidence" value="ECO:0007669"/>
    <property type="project" value="TreeGrafter"/>
</dbReference>
<feature type="compositionally biased region" description="Low complexity" evidence="3">
    <location>
        <begin position="295"/>
        <end position="310"/>
    </location>
</feature>
<feature type="domain" description="PH" evidence="4">
    <location>
        <begin position="3"/>
        <end position="126"/>
    </location>
</feature>
<dbReference type="CDD" id="cd01203">
    <property type="entry name" value="PTB_DOK1_DOK2_DOK3"/>
    <property type="match status" value="1"/>
</dbReference>
<organism evidence="6 7">
    <name type="scientific">Perca flavescens</name>
    <name type="common">American yellow perch</name>
    <name type="synonym">Morone flavescens</name>
    <dbReference type="NCBI Taxonomy" id="8167"/>
    <lineage>
        <taxon>Eukaryota</taxon>
        <taxon>Metazoa</taxon>
        <taxon>Chordata</taxon>
        <taxon>Craniata</taxon>
        <taxon>Vertebrata</taxon>
        <taxon>Euteleostomi</taxon>
        <taxon>Actinopterygii</taxon>
        <taxon>Neopterygii</taxon>
        <taxon>Teleostei</taxon>
        <taxon>Neoteleostei</taxon>
        <taxon>Acanthomorphata</taxon>
        <taxon>Eupercaria</taxon>
        <taxon>Perciformes</taxon>
        <taxon>Percoidei</taxon>
        <taxon>Percidae</taxon>
        <taxon>Percinae</taxon>
        <taxon>Perca</taxon>
    </lineage>
</organism>
<feature type="compositionally biased region" description="Basic and acidic residues" evidence="3">
    <location>
        <begin position="551"/>
        <end position="564"/>
    </location>
</feature>
<dbReference type="Pfam" id="PF02174">
    <property type="entry name" value="IRS"/>
    <property type="match status" value="1"/>
</dbReference>
<evidence type="ECO:0000256" key="1">
    <source>
        <dbReference type="ARBA" id="ARBA00010955"/>
    </source>
</evidence>
<dbReference type="STRING" id="8167.A0A484C7F5"/>
<feature type="domain" description="IRS-type PTB" evidence="5">
    <location>
        <begin position="166"/>
        <end position="270"/>
    </location>
</feature>
<gene>
    <name evidence="6" type="ORF">EPR50_G00198490</name>
</gene>
<comment type="caution">
    <text evidence="6">The sequence shown here is derived from an EMBL/GenBank/DDBJ whole genome shotgun (WGS) entry which is preliminary data.</text>
</comment>
<evidence type="ECO:0000313" key="7">
    <source>
        <dbReference type="Proteomes" id="UP000295070"/>
    </source>
</evidence>
<comment type="similarity">
    <text evidence="1">Belongs to the DOK family. Type A subfamily.</text>
</comment>
<sequence>MDTHVKEGQLYVQHQKFGKKWKKNWFVLYPASQNGIARLEFYDSPSGGGAGTGGGSGSGSNEKTRKLDKKIIRLSECISILPAVTESCPKENMAAFCVETNDKTHMFAAEKNAAKDWMDTMCDIAFQQGGGGGSSSSSTTSTAADCNGGALDLQMSENLIYYSREEVNEFWVSVQRTEASERCGLVGGYWLKAENDILILKEPKTKRNILVWPYKLLRRYGRDRVMFSFEAGRRCDSGPGNFTFETKQGNEIFTLVDQAIQSQKVLAEERHSSYPVNFDSDYTGSLPHVRSANLSGTTAGSCDSSSSSSSREADGDSGGSKPGSADGVLGKREGGDGGGGGGGGGGRGQGTAGGLKGRSLPDPPAMLGVLGGGGAPPKSPRGPAAAKGLSLADEHAGLYSEPADSVRLPLHSADCLYSDPVDSIKAQSQTSNPIAPVPTPRLRPVGDEASGGGVQGDHHLGGCNQRKPPDLYSHVYDRISLELSQKTSALSLNGAAGGGRGVNSNRRPPGGKAEGASSPPAAHLEHIYDEPEGCAKGGASMSTSSGTGIYDEARLEPHSQRRQGEAAAPSGPEGNYSTPSHGKPSESQRHSPPQLGPSRGTPQPPAPRWPKPITAPKPGRAAFARKEPVPLPPGKHGGPGSNVNNNNNNIWGGGGGGEGGGGRELYSKVSKQKPPSANLCYNQNHQAPLRSPDIIYDNLGDV</sequence>
<evidence type="ECO:0000256" key="3">
    <source>
        <dbReference type="SAM" id="MobiDB-lite"/>
    </source>
</evidence>
<proteinExistence type="inferred from homology"/>
<feature type="region of interest" description="Disordered" evidence="3">
    <location>
        <begin position="293"/>
        <end position="389"/>
    </location>
</feature>
<dbReference type="SUPFAM" id="SSF50729">
    <property type="entry name" value="PH domain-like"/>
    <property type="match status" value="2"/>
</dbReference>
<dbReference type="SMART" id="SM00233">
    <property type="entry name" value="PH"/>
    <property type="match status" value="1"/>
</dbReference>
<feature type="compositionally biased region" description="Low complexity" evidence="3">
    <location>
        <begin position="537"/>
        <end position="548"/>
    </location>
</feature>
<name>A0A484C7F5_PERFV</name>
<dbReference type="Pfam" id="PF00169">
    <property type="entry name" value="PH"/>
    <property type="match status" value="1"/>
</dbReference>
<feature type="region of interest" description="Disordered" evidence="3">
    <location>
        <begin position="426"/>
        <end position="471"/>
    </location>
</feature>
<evidence type="ECO:0000313" key="6">
    <source>
        <dbReference type="EMBL" id="TDG99878.1"/>
    </source>
</evidence>
<evidence type="ECO:0008006" key="8">
    <source>
        <dbReference type="Google" id="ProtNLM"/>
    </source>
</evidence>
<keyword evidence="2" id="KW-0597">Phosphoprotein</keyword>
<dbReference type="InterPro" id="IPR037751">
    <property type="entry name" value="Dok1/2/3_PTB"/>
</dbReference>
<dbReference type="InterPro" id="IPR002404">
    <property type="entry name" value="IRS_PTB"/>
</dbReference>
<dbReference type="AlphaFoldDB" id="A0A484C7F5"/>
<evidence type="ECO:0000259" key="5">
    <source>
        <dbReference type="PROSITE" id="PS51064"/>
    </source>
</evidence>
<dbReference type="SMART" id="SM00310">
    <property type="entry name" value="PTBI"/>
    <property type="match status" value="1"/>
</dbReference>
<dbReference type="GO" id="GO:0005737">
    <property type="term" value="C:cytoplasm"/>
    <property type="evidence" value="ECO:0007669"/>
    <property type="project" value="TreeGrafter"/>
</dbReference>
<keyword evidence="7" id="KW-1185">Reference proteome</keyword>
<feature type="compositionally biased region" description="Low complexity" evidence="3">
    <location>
        <begin position="502"/>
        <end position="511"/>
    </location>
</feature>
<dbReference type="InterPro" id="IPR050996">
    <property type="entry name" value="Docking_Protein_DOK"/>
</dbReference>
<dbReference type="InterPro" id="IPR001849">
    <property type="entry name" value="PH_domain"/>
</dbReference>
<feature type="compositionally biased region" description="Gly residues" evidence="3">
    <location>
        <begin position="336"/>
        <end position="356"/>
    </location>
</feature>
<dbReference type="InterPro" id="IPR011993">
    <property type="entry name" value="PH-like_dom_sf"/>
</dbReference>
<reference evidence="6 7" key="1">
    <citation type="submission" date="2019-01" db="EMBL/GenBank/DDBJ databases">
        <title>A chromosome-scale genome assembly of the yellow perch, Perca flavescens.</title>
        <authorList>
            <person name="Feron R."/>
            <person name="Morvezen R."/>
            <person name="Bestin A."/>
            <person name="Haffray P."/>
            <person name="Klopp C."/>
            <person name="Zahm M."/>
            <person name="Cabau C."/>
            <person name="Roques C."/>
            <person name="Donnadieu C."/>
            <person name="Bouchez O."/>
            <person name="Christie M."/>
            <person name="Larson W."/>
            <person name="Guiguen Y."/>
        </authorList>
    </citation>
    <scope>NUCLEOTIDE SEQUENCE [LARGE SCALE GENOMIC DNA]</scope>
    <source>
        <strain evidence="6">YP-PL-M2</strain>
        <tissue evidence="6">Blood</tissue>
    </source>
</reference>
<feature type="compositionally biased region" description="Low complexity" evidence="3">
    <location>
        <begin position="641"/>
        <end position="650"/>
    </location>
</feature>
<dbReference type="PANTHER" id="PTHR21258">
    <property type="entry name" value="DOCKING PROTEIN RELATED"/>
    <property type="match status" value="1"/>
</dbReference>
<dbReference type="GO" id="GO:0043410">
    <property type="term" value="P:positive regulation of MAPK cascade"/>
    <property type="evidence" value="ECO:0007669"/>
    <property type="project" value="TreeGrafter"/>
</dbReference>
<evidence type="ECO:0000256" key="2">
    <source>
        <dbReference type="ARBA" id="ARBA00022553"/>
    </source>
</evidence>
<protein>
    <recommendedName>
        <fullName evidence="8">IRS-type PTB domain-containing protein</fullName>
    </recommendedName>
</protein>
<dbReference type="SMART" id="SM01244">
    <property type="entry name" value="IRS"/>
    <property type="match status" value="1"/>
</dbReference>
<feature type="region of interest" description="Disordered" evidence="3">
    <location>
        <begin position="491"/>
        <end position="684"/>
    </location>
</feature>